<proteinExistence type="predicted"/>
<evidence type="ECO:0000313" key="1">
    <source>
        <dbReference type="EMBL" id="KAJ9059051.1"/>
    </source>
</evidence>
<reference evidence="1" key="1">
    <citation type="submission" date="2022-04" db="EMBL/GenBank/DDBJ databases">
        <title>Genome of the entomopathogenic fungus Entomophthora muscae.</title>
        <authorList>
            <person name="Elya C."/>
            <person name="Lovett B.R."/>
            <person name="Lee E."/>
            <person name="Macias A.M."/>
            <person name="Hajek A.E."/>
            <person name="De Bivort B.L."/>
            <person name="Kasson M.T."/>
            <person name="De Fine Licht H.H."/>
            <person name="Stajich J.E."/>
        </authorList>
    </citation>
    <scope>NUCLEOTIDE SEQUENCE</scope>
    <source>
        <strain evidence="1">Berkeley</strain>
    </source>
</reference>
<dbReference type="Proteomes" id="UP001165960">
    <property type="component" value="Unassembled WGS sequence"/>
</dbReference>
<keyword evidence="2" id="KW-1185">Reference proteome</keyword>
<name>A0ACC2S9T4_9FUNG</name>
<evidence type="ECO:0000313" key="2">
    <source>
        <dbReference type="Proteomes" id="UP001165960"/>
    </source>
</evidence>
<sequence>MKGLFKTRPLSPSESYPLTVIPLVQGNSSQFDSELGSADFEDEEPQPPGSPDSQTPLKNNLRSSIHFPFFKPSVRRRKGSMAKLNQGSGRVNGEASTGLRHNFIPWVKERLSFLPYYLRYAWFLMKCASSRTMTLPIGFSTPPSLEKGIQTAPVLIGRTFKIFSPQNPIRSGLARLFQSAYSDVFLTLVIIVHWAVLLSCTWEAGERLPEATEKTDRPLIKITLICVFSIYTLEAIARMIVGGFSRMASGFPKLATGGRYLLGRTSPSTTGFTPAGQLTSGEALIASTCSASVAFGSR</sequence>
<gene>
    <name evidence="1" type="primary">CCH1_2</name>
    <name evidence="1" type="ORF">DSO57_1006529</name>
</gene>
<dbReference type="EMBL" id="QTSX02005698">
    <property type="protein sequence ID" value="KAJ9059051.1"/>
    <property type="molecule type" value="Genomic_DNA"/>
</dbReference>
<comment type="caution">
    <text evidence="1">The sequence shown here is derived from an EMBL/GenBank/DDBJ whole genome shotgun (WGS) entry which is preliminary data.</text>
</comment>
<accession>A0ACC2S9T4</accession>
<organism evidence="1 2">
    <name type="scientific">Entomophthora muscae</name>
    <dbReference type="NCBI Taxonomy" id="34485"/>
    <lineage>
        <taxon>Eukaryota</taxon>
        <taxon>Fungi</taxon>
        <taxon>Fungi incertae sedis</taxon>
        <taxon>Zoopagomycota</taxon>
        <taxon>Entomophthoromycotina</taxon>
        <taxon>Entomophthoromycetes</taxon>
        <taxon>Entomophthorales</taxon>
        <taxon>Entomophthoraceae</taxon>
        <taxon>Entomophthora</taxon>
    </lineage>
</organism>
<protein>
    <submittedName>
        <fullName evidence="1">Calcium channel protein</fullName>
    </submittedName>
</protein>